<dbReference type="EMBL" id="JAASQV010000003">
    <property type="protein sequence ID" value="NIJ66314.1"/>
    <property type="molecule type" value="Genomic_DNA"/>
</dbReference>
<keyword evidence="3" id="KW-1185">Reference proteome</keyword>
<name>A0A7X5ZWZ9_9SPHN</name>
<dbReference type="Proteomes" id="UP000564677">
    <property type="component" value="Unassembled WGS sequence"/>
</dbReference>
<protein>
    <submittedName>
        <fullName evidence="2">Uncharacterized protein</fullName>
    </submittedName>
</protein>
<dbReference type="RefSeq" id="WP_167300670.1">
    <property type="nucleotide sequence ID" value="NZ_JAASQV010000003.1"/>
</dbReference>
<proteinExistence type="predicted"/>
<accession>A0A7X5ZWZ9</accession>
<evidence type="ECO:0000313" key="2">
    <source>
        <dbReference type="EMBL" id="NIJ66314.1"/>
    </source>
</evidence>
<dbReference type="AlphaFoldDB" id="A0A7X5ZWZ9"/>
<organism evidence="2 3">
    <name type="scientific">Sphingomonas leidyi</name>
    <dbReference type="NCBI Taxonomy" id="68569"/>
    <lineage>
        <taxon>Bacteria</taxon>
        <taxon>Pseudomonadati</taxon>
        <taxon>Pseudomonadota</taxon>
        <taxon>Alphaproteobacteria</taxon>
        <taxon>Sphingomonadales</taxon>
        <taxon>Sphingomonadaceae</taxon>
        <taxon>Sphingomonas</taxon>
    </lineage>
</organism>
<sequence length="91" mass="9841">MSKFLFAAAAAVLTFTAPAAIAGERSFTHEGVTYTYSITTKDKAQVLAGRTSKGGEFRLNVKNGWVEGYVNGTRVSFRAPRERTPAQIAAR</sequence>
<evidence type="ECO:0000313" key="3">
    <source>
        <dbReference type="Proteomes" id="UP000564677"/>
    </source>
</evidence>
<reference evidence="2 3" key="1">
    <citation type="submission" date="2020-03" db="EMBL/GenBank/DDBJ databases">
        <title>Genomic Encyclopedia of Type Strains, Phase IV (KMG-IV): sequencing the most valuable type-strain genomes for metagenomic binning, comparative biology and taxonomic classification.</title>
        <authorList>
            <person name="Goeker M."/>
        </authorList>
    </citation>
    <scope>NUCLEOTIDE SEQUENCE [LARGE SCALE GENOMIC DNA]</scope>
    <source>
        <strain evidence="2 3">DSM 4733</strain>
    </source>
</reference>
<feature type="chain" id="PRO_5031213361" evidence="1">
    <location>
        <begin position="23"/>
        <end position="91"/>
    </location>
</feature>
<evidence type="ECO:0000256" key="1">
    <source>
        <dbReference type="SAM" id="SignalP"/>
    </source>
</evidence>
<feature type="signal peptide" evidence="1">
    <location>
        <begin position="1"/>
        <end position="22"/>
    </location>
</feature>
<keyword evidence="1" id="KW-0732">Signal</keyword>
<gene>
    <name evidence="2" type="ORF">FHR20_003287</name>
</gene>
<comment type="caution">
    <text evidence="2">The sequence shown here is derived from an EMBL/GenBank/DDBJ whole genome shotgun (WGS) entry which is preliminary data.</text>
</comment>